<dbReference type="RefSeq" id="WP_123668666.1">
    <property type="nucleotide sequence ID" value="NZ_RJKE01000001.1"/>
</dbReference>
<dbReference type="InterPro" id="IPR009057">
    <property type="entry name" value="Homeodomain-like_sf"/>
</dbReference>
<protein>
    <submittedName>
        <fullName evidence="6">TetR family transcriptional regulator</fullName>
    </submittedName>
</protein>
<dbReference type="Pfam" id="PF00440">
    <property type="entry name" value="TetR_N"/>
    <property type="match status" value="1"/>
</dbReference>
<accession>A0A3N1D7V0</accession>
<dbReference type="AlphaFoldDB" id="A0A3N1D7V0"/>
<dbReference type="Proteomes" id="UP000272400">
    <property type="component" value="Unassembled WGS sequence"/>
</dbReference>
<evidence type="ECO:0000256" key="2">
    <source>
        <dbReference type="ARBA" id="ARBA00023125"/>
    </source>
</evidence>
<keyword evidence="2 4" id="KW-0238">DNA-binding</keyword>
<evidence type="ECO:0000259" key="5">
    <source>
        <dbReference type="PROSITE" id="PS50977"/>
    </source>
</evidence>
<feature type="domain" description="HTH tetR-type" evidence="5">
    <location>
        <begin position="13"/>
        <end position="73"/>
    </location>
</feature>
<reference evidence="6 7" key="1">
    <citation type="submission" date="2018-11" db="EMBL/GenBank/DDBJ databases">
        <title>Sequencing the genomes of 1000 actinobacteria strains.</title>
        <authorList>
            <person name="Klenk H.-P."/>
        </authorList>
    </citation>
    <scope>NUCLEOTIDE SEQUENCE [LARGE SCALE GENOMIC DNA]</scope>
    <source>
        <strain evidence="6 7">DSM 44254</strain>
    </source>
</reference>
<organism evidence="6 7">
    <name type="scientific">Actinocorallia herbida</name>
    <dbReference type="NCBI Taxonomy" id="58109"/>
    <lineage>
        <taxon>Bacteria</taxon>
        <taxon>Bacillati</taxon>
        <taxon>Actinomycetota</taxon>
        <taxon>Actinomycetes</taxon>
        <taxon>Streptosporangiales</taxon>
        <taxon>Thermomonosporaceae</taxon>
        <taxon>Actinocorallia</taxon>
    </lineage>
</organism>
<dbReference type="OrthoDB" id="4709966at2"/>
<dbReference type="PANTHER" id="PTHR30055">
    <property type="entry name" value="HTH-TYPE TRANSCRIPTIONAL REGULATOR RUTR"/>
    <property type="match status" value="1"/>
</dbReference>
<evidence type="ECO:0000256" key="1">
    <source>
        <dbReference type="ARBA" id="ARBA00023015"/>
    </source>
</evidence>
<dbReference type="Pfam" id="PF13305">
    <property type="entry name" value="TetR_C_33"/>
    <property type="match status" value="1"/>
</dbReference>
<proteinExistence type="predicted"/>
<evidence type="ECO:0000313" key="6">
    <source>
        <dbReference type="EMBL" id="ROO89600.1"/>
    </source>
</evidence>
<name>A0A3N1D7V0_9ACTN</name>
<sequence length="208" mass="22289">MSFYLDVRERGEAALRTGLIDLAAQLLTDEGSSALTMRRMATTAGCSTTVLYRVFGGKDGIADALYREGFTRLKRRLEEAPRGGGPAEHLASLGRAYRDNALVERNLYRVMFFAVIPGFAPDEQARAVARASLDVLRAAVAACAEAGIFTRGTDPDEVTDLLWAASHGALSLELAGHYGGETAAVRYRALTTAAVRAFLADPAAPWPP</sequence>
<dbReference type="InterPro" id="IPR025996">
    <property type="entry name" value="MT1864/Rv1816-like_C"/>
</dbReference>
<gene>
    <name evidence="6" type="ORF">EDD29_7301</name>
</gene>
<dbReference type="PANTHER" id="PTHR30055:SF209">
    <property type="entry name" value="POSSIBLE TRANSCRIPTIONAL REGULATORY PROTEIN (PROBABLY TETR-FAMILY)"/>
    <property type="match status" value="1"/>
</dbReference>
<dbReference type="InterPro" id="IPR036271">
    <property type="entry name" value="Tet_transcr_reg_TetR-rel_C_sf"/>
</dbReference>
<dbReference type="Gene3D" id="1.10.357.10">
    <property type="entry name" value="Tetracycline Repressor, domain 2"/>
    <property type="match status" value="1"/>
</dbReference>
<keyword evidence="7" id="KW-1185">Reference proteome</keyword>
<dbReference type="EMBL" id="RJKE01000001">
    <property type="protein sequence ID" value="ROO89600.1"/>
    <property type="molecule type" value="Genomic_DNA"/>
</dbReference>
<feature type="DNA-binding region" description="H-T-H motif" evidence="4">
    <location>
        <begin position="36"/>
        <end position="55"/>
    </location>
</feature>
<comment type="caution">
    <text evidence="6">The sequence shown here is derived from an EMBL/GenBank/DDBJ whole genome shotgun (WGS) entry which is preliminary data.</text>
</comment>
<dbReference type="GO" id="GO:0003700">
    <property type="term" value="F:DNA-binding transcription factor activity"/>
    <property type="evidence" value="ECO:0007669"/>
    <property type="project" value="TreeGrafter"/>
</dbReference>
<dbReference type="InterPro" id="IPR050109">
    <property type="entry name" value="HTH-type_TetR-like_transc_reg"/>
</dbReference>
<dbReference type="PROSITE" id="PS50977">
    <property type="entry name" value="HTH_TETR_2"/>
    <property type="match status" value="1"/>
</dbReference>
<dbReference type="SUPFAM" id="SSF46689">
    <property type="entry name" value="Homeodomain-like"/>
    <property type="match status" value="1"/>
</dbReference>
<dbReference type="Gene3D" id="1.10.10.60">
    <property type="entry name" value="Homeodomain-like"/>
    <property type="match status" value="1"/>
</dbReference>
<evidence type="ECO:0000313" key="7">
    <source>
        <dbReference type="Proteomes" id="UP000272400"/>
    </source>
</evidence>
<dbReference type="GO" id="GO:0000976">
    <property type="term" value="F:transcription cis-regulatory region binding"/>
    <property type="evidence" value="ECO:0007669"/>
    <property type="project" value="TreeGrafter"/>
</dbReference>
<keyword evidence="1" id="KW-0805">Transcription regulation</keyword>
<evidence type="ECO:0000256" key="3">
    <source>
        <dbReference type="ARBA" id="ARBA00023163"/>
    </source>
</evidence>
<evidence type="ECO:0000256" key="4">
    <source>
        <dbReference type="PROSITE-ProRule" id="PRU00335"/>
    </source>
</evidence>
<dbReference type="SUPFAM" id="SSF48498">
    <property type="entry name" value="Tetracyclin repressor-like, C-terminal domain"/>
    <property type="match status" value="1"/>
</dbReference>
<dbReference type="InterPro" id="IPR001647">
    <property type="entry name" value="HTH_TetR"/>
</dbReference>
<keyword evidence="3" id="KW-0804">Transcription</keyword>